<evidence type="ECO:0000256" key="2">
    <source>
        <dbReference type="ARBA" id="ARBA00006763"/>
    </source>
</evidence>
<evidence type="ECO:0000256" key="3">
    <source>
        <dbReference type="RuleBase" id="RU363015"/>
    </source>
</evidence>
<name>A0A1M7ZCC0_9HYPH</name>
<dbReference type="PANTHER" id="PTHR31223:SF70">
    <property type="entry name" value="LOG FAMILY PROTEIN YJL055W"/>
    <property type="match status" value="1"/>
</dbReference>
<sequence length="212" mass="22930">MPASTLSSPKPSADERRAVRSVCVYCGSSMGVSPAYAEAAEELGRAFAKASIRLVYGGGSVGLMGTIARATMENGGRVTGIIPRFLKDREVMLTEVDELIVTADMHERKRLMFEHSDAFVALPGGVGTLEEVVEMMTWSQLGQHDKPIILVDIAGFWSPLVDLIDHMRKQAFIRPQNEIDFHVEPTAAAVLERLVASGTSPEGGDASVIKQM</sequence>
<dbReference type="Pfam" id="PF03641">
    <property type="entry name" value="Lysine_decarbox"/>
    <property type="match status" value="1"/>
</dbReference>
<keyword evidence="3" id="KW-0203">Cytokinin biosynthesis</keyword>
<dbReference type="RefSeq" id="WP_073626325.1">
    <property type="nucleotide sequence ID" value="NZ_FRXO01000002.1"/>
</dbReference>
<protein>
    <recommendedName>
        <fullName evidence="3">Cytokinin riboside 5'-monophosphate phosphoribohydrolase</fullName>
        <ecNumber evidence="3">3.2.2.n1</ecNumber>
    </recommendedName>
</protein>
<gene>
    <name evidence="4" type="ORF">SAMN02745172_01051</name>
</gene>
<comment type="similarity">
    <text evidence="2 3">Belongs to the LOG family.</text>
</comment>
<dbReference type="PANTHER" id="PTHR31223">
    <property type="entry name" value="LOG FAMILY PROTEIN YJL055W"/>
    <property type="match status" value="1"/>
</dbReference>
<dbReference type="GO" id="GO:0009691">
    <property type="term" value="P:cytokinin biosynthetic process"/>
    <property type="evidence" value="ECO:0007669"/>
    <property type="project" value="UniProtKB-UniRule"/>
</dbReference>
<dbReference type="SUPFAM" id="SSF102405">
    <property type="entry name" value="MCP/YpsA-like"/>
    <property type="match status" value="1"/>
</dbReference>
<dbReference type="OrthoDB" id="9801098at2"/>
<dbReference type="InterPro" id="IPR005269">
    <property type="entry name" value="LOG"/>
</dbReference>
<dbReference type="InterPro" id="IPR031100">
    <property type="entry name" value="LOG_fam"/>
</dbReference>
<dbReference type="GO" id="GO:0008714">
    <property type="term" value="F:AMP nucleosidase activity"/>
    <property type="evidence" value="ECO:0007669"/>
    <property type="project" value="UniProtKB-EC"/>
</dbReference>
<keyword evidence="5" id="KW-1185">Reference proteome</keyword>
<comment type="catalytic activity">
    <reaction evidence="1">
        <text>AMP + H2O = D-ribose 5-phosphate + adenine</text>
        <dbReference type="Rhea" id="RHEA:20129"/>
        <dbReference type="ChEBI" id="CHEBI:15377"/>
        <dbReference type="ChEBI" id="CHEBI:16708"/>
        <dbReference type="ChEBI" id="CHEBI:78346"/>
        <dbReference type="ChEBI" id="CHEBI:456215"/>
        <dbReference type="EC" id="3.2.2.4"/>
    </reaction>
</comment>
<proteinExistence type="inferred from homology"/>
<evidence type="ECO:0000313" key="4">
    <source>
        <dbReference type="EMBL" id="SHO62459.1"/>
    </source>
</evidence>
<dbReference type="EC" id="3.2.2.n1" evidence="3"/>
<keyword evidence="3" id="KW-0378">Hydrolase</keyword>
<dbReference type="Proteomes" id="UP000186406">
    <property type="component" value="Unassembled WGS sequence"/>
</dbReference>
<reference evidence="4 5" key="1">
    <citation type="submission" date="2016-12" db="EMBL/GenBank/DDBJ databases">
        <authorList>
            <person name="Song W.-J."/>
            <person name="Kurnit D.M."/>
        </authorList>
    </citation>
    <scope>NUCLEOTIDE SEQUENCE [LARGE SCALE GENOMIC DNA]</scope>
    <source>
        <strain evidence="4 5">DSM 19599</strain>
    </source>
</reference>
<evidence type="ECO:0000313" key="5">
    <source>
        <dbReference type="Proteomes" id="UP000186406"/>
    </source>
</evidence>
<dbReference type="GO" id="GO:0005829">
    <property type="term" value="C:cytosol"/>
    <property type="evidence" value="ECO:0007669"/>
    <property type="project" value="TreeGrafter"/>
</dbReference>
<accession>A0A1M7ZCC0</accession>
<dbReference type="Gene3D" id="3.40.50.450">
    <property type="match status" value="1"/>
</dbReference>
<evidence type="ECO:0000256" key="1">
    <source>
        <dbReference type="ARBA" id="ARBA00000274"/>
    </source>
</evidence>
<dbReference type="STRING" id="1123029.SAMN02745172_01051"/>
<dbReference type="EMBL" id="FRXO01000002">
    <property type="protein sequence ID" value="SHO62459.1"/>
    <property type="molecule type" value="Genomic_DNA"/>
</dbReference>
<organism evidence="4 5">
    <name type="scientific">Pseudoxanthobacter soli DSM 19599</name>
    <dbReference type="NCBI Taxonomy" id="1123029"/>
    <lineage>
        <taxon>Bacteria</taxon>
        <taxon>Pseudomonadati</taxon>
        <taxon>Pseudomonadota</taxon>
        <taxon>Alphaproteobacteria</taxon>
        <taxon>Hyphomicrobiales</taxon>
        <taxon>Segnochrobactraceae</taxon>
        <taxon>Pseudoxanthobacter</taxon>
    </lineage>
</organism>
<dbReference type="NCBIfam" id="TIGR00730">
    <property type="entry name" value="Rossman fold protein, TIGR00730 family"/>
    <property type="match status" value="1"/>
</dbReference>
<dbReference type="AlphaFoldDB" id="A0A1M7ZCC0"/>